<accession>M8BUF3</accession>
<dbReference type="Pfam" id="PF13087">
    <property type="entry name" value="AAA_12"/>
    <property type="match status" value="1"/>
</dbReference>
<name>M8BUF3_AEGTA</name>
<evidence type="ECO:0000313" key="2">
    <source>
        <dbReference type="EnsemblPlants" id="EMT10424"/>
    </source>
</evidence>
<dbReference type="InterPro" id="IPR045055">
    <property type="entry name" value="DNA2/NAM7-like"/>
</dbReference>
<dbReference type="SUPFAM" id="SSF52540">
    <property type="entry name" value="P-loop containing nucleoside triphosphate hydrolases"/>
    <property type="match status" value="1"/>
</dbReference>
<dbReference type="Gene3D" id="3.40.50.300">
    <property type="entry name" value="P-loop containing nucleotide triphosphate hydrolases"/>
    <property type="match status" value="2"/>
</dbReference>
<dbReference type="InterPro" id="IPR041679">
    <property type="entry name" value="DNA2/NAM7-like_C"/>
</dbReference>
<feature type="domain" description="DNA2/NAM7 helicase-like C-terminal" evidence="1">
    <location>
        <begin position="98"/>
        <end position="223"/>
    </location>
</feature>
<dbReference type="AlphaFoldDB" id="M8BUF3"/>
<dbReference type="PANTHER" id="PTHR10887:SF522">
    <property type="entry name" value="P-LOOP CONTAINING NUCLEOSIDE TRIPHOSPHATE HYDROLASES SUPERFAMILY PROTEIN"/>
    <property type="match status" value="1"/>
</dbReference>
<dbReference type="EnsemblPlants" id="EMT10424">
    <property type="protein sequence ID" value="EMT10424"/>
    <property type="gene ID" value="F775_03573"/>
</dbReference>
<reference evidence="2" key="1">
    <citation type="submission" date="2015-06" db="UniProtKB">
        <authorList>
            <consortium name="EnsemblPlants"/>
        </authorList>
    </citation>
    <scope>IDENTIFICATION</scope>
</reference>
<sequence>MKYGQKFDALLYGVDLTGKSLKRGLGGLSSEKSACVQPISFLEKELDGVSSYRLHHMEIEPLDVLIVNEATQVRECELVVPLRLHQLKHAGLLGDDCQLSAMVKSQYRMSSCISSFPIGQFYERKILGGPNVVSPSYNKEYTSLPFGSYTFINVTDGREDKDGTENSWRNMAEVAIVLHLIQNILKSWRGSAGQGLSIGVVSPYSCQVGVIKDRLGNKYDTCDGFHVRSSPLMVSKAKRMI</sequence>
<dbReference type="PANTHER" id="PTHR10887">
    <property type="entry name" value="DNA2/NAM7 HELICASE FAMILY"/>
    <property type="match status" value="1"/>
</dbReference>
<protein>
    <recommendedName>
        <fullName evidence="1">DNA2/NAM7 helicase-like C-terminal domain-containing protein</fullName>
    </recommendedName>
</protein>
<dbReference type="InterPro" id="IPR027417">
    <property type="entry name" value="P-loop_NTPase"/>
</dbReference>
<evidence type="ECO:0000259" key="1">
    <source>
        <dbReference type="Pfam" id="PF13087"/>
    </source>
</evidence>
<proteinExistence type="predicted"/>
<organism evidence="2">
    <name type="scientific">Aegilops tauschii</name>
    <name type="common">Tausch's goatgrass</name>
    <name type="synonym">Aegilops squarrosa</name>
    <dbReference type="NCBI Taxonomy" id="37682"/>
    <lineage>
        <taxon>Eukaryota</taxon>
        <taxon>Viridiplantae</taxon>
        <taxon>Streptophyta</taxon>
        <taxon>Embryophyta</taxon>
        <taxon>Tracheophyta</taxon>
        <taxon>Spermatophyta</taxon>
        <taxon>Magnoliopsida</taxon>
        <taxon>Liliopsida</taxon>
        <taxon>Poales</taxon>
        <taxon>Poaceae</taxon>
        <taxon>BOP clade</taxon>
        <taxon>Pooideae</taxon>
        <taxon>Triticodae</taxon>
        <taxon>Triticeae</taxon>
        <taxon>Triticinae</taxon>
        <taxon>Aegilops</taxon>
    </lineage>
</organism>
<dbReference type="ExpressionAtlas" id="M8BUF3">
    <property type="expression patterns" value="baseline"/>
</dbReference>